<reference evidence="2 3" key="2">
    <citation type="submission" date="2018-11" db="EMBL/GenBank/DDBJ databases">
        <authorList>
            <consortium name="Pathogen Informatics"/>
        </authorList>
    </citation>
    <scope>NUCLEOTIDE SEQUENCE [LARGE SCALE GENOMIC DNA]</scope>
</reference>
<evidence type="ECO:0000313" key="4">
    <source>
        <dbReference type="WBParaSite" id="GPUH_0000920401-mRNA-1"/>
    </source>
</evidence>
<keyword evidence="3" id="KW-1185">Reference proteome</keyword>
<evidence type="ECO:0000313" key="3">
    <source>
        <dbReference type="Proteomes" id="UP000271098"/>
    </source>
</evidence>
<dbReference type="Proteomes" id="UP000271098">
    <property type="component" value="Unassembled WGS sequence"/>
</dbReference>
<name>A0A183DKF3_9BILA</name>
<dbReference type="AlphaFoldDB" id="A0A183DKF3"/>
<organism evidence="4">
    <name type="scientific">Gongylonema pulchrum</name>
    <dbReference type="NCBI Taxonomy" id="637853"/>
    <lineage>
        <taxon>Eukaryota</taxon>
        <taxon>Metazoa</taxon>
        <taxon>Ecdysozoa</taxon>
        <taxon>Nematoda</taxon>
        <taxon>Chromadorea</taxon>
        <taxon>Rhabditida</taxon>
        <taxon>Spirurina</taxon>
        <taxon>Spiruromorpha</taxon>
        <taxon>Spiruroidea</taxon>
        <taxon>Gongylonematidae</taxon>
        <taxon>Gongylonema</taxon>
    </lineage>
</organism>
<dbReference type="EMBL" id="UYRT01029172">
    <property type="protein sequence ID" value="VDK69188.1"/>
    <property type="molecule type" value="Genomic_DNA"/>
</dbReference>
<reference evidence="4" key="1">
    <citation type="submission" date="2016-06" db="UniProtKB">
        <authorList>
            <consortium name="WormBaseParasite"/>
        </authorList>
    </citation>
    <scope>IDENTIFICATION</scope>
</reference>
<evidence type="ECO:0000313" key="2">
    <source>
        <dbReference type="EMBL" id="VDK69188.1"/>
    </source>
</evidence>
<dbReference type="OrthoDB" id="27109at2759"/>
<dbReference type="WBParaSite" id="GPUH_0000920401-mRNA-1">
    <property type="protein sequence ID" value="GPUH_0000920401-mRNA-1"/>
    <property type="gene ID" value="GPUH_0000920401"/>
</dbReference>
<feature type="domain" description="Exocyst complex component Sec3 C-terminal" evidence="1">
    <location>
        <begin position="8"/>
        <end position="130"/>
    </location>
</feature>
<dbReference type="PANTHER" id="PTHR16092">
    <property type="entry name" value="SEC3/SYNTAXIN-RELATED"/>
    <property type="match status" value="1"/>
</dbReference>
<dbReference type="GO" id="GO:0000145">
    <property type="term" value="C:exocyst"/>
    <property type="evidence" value="ECO:0007669"/>
    <property type="project" value="TreeGrafter"/>
</dbReference>
<dbReference type="GO" id="GO:0006893">
    <property type="term" value="P:Golgi to plasma membrane transport"/>
    <property type="evidence" value="ECO:0007669"/>
    <property type="project" value="TreeGrafter"/>
</dbReference>
<dbReference type="InterPro" id="IPR048628">
    <property type="entry name" value="Sec3_C"/>
</dbReference>
<dbReference type="GO" id="GO:0005546">
    <property type="term" value="F:phosphatidylinositol-4,5-bisphosphate binding"/>
    <property type="evidence" value="ECO:0007669"/>
    <property type="project" value="TreeGrafter"/>
</dbReference>
<evidence type="ECO:0000259" key="1">
    <source>
        <dbReference type="Pfam" id="PF20654"/>
    </source>
</evidence>
<dbReference type="GO" id="GO:0005886">
    <property type="term" value="C:plasma membrane"/>
    <property type="evidence" value="ECO:0007669"/>
    <property type="project" value="TreeGrafter"/>
</dbReference>
<dbReference type="GO" id="GO:0006887">
    <property type="term" value="P:exocytosis"/>
    <property type="evidence" value="ECO:0007669"/>
    <property type="project" value="TreeGrafter"/>
</dbReference>
<sequence>MADSKAYQLAEVKISKRSRIGILESIDQFVEVASTAEMAFSGTERRADLDRWYTQLITSLKDGIEHTAVSPFSKSPPAVVRFENYHHLYSVLSELKIDCLDAQRKEAKKAYQDNMQIYVKELMGRPLEKIHVSTVFC</sequence>
<proteinExistence type="predicted"/>
<gene>
    <name evidence="2" type="ORF">GPUH_LOCUS9192</name>
</gene>
<accession>A0A183DKF3</accession>
<dbReference type="Pfam" id="PF20654">
    <property type="entry name" value="Sec3_C-term"/>
    <property type="match status" value="1"/>
</dbReference>
<protein>
    <submittedName>
        <fullName evidence="4">Sec3_C domain-containing protein</fullName>
    </submittedName>
</protein>
<dbReference type="PANTHER" id="PTHR16092:SF14">
    <property type="entry name" value="EXOCYST COMPLEX COMPONENT 1 ISOFORM X1"/>
    <property type="match status" value="1"/>
</dbReference>